<reference evidence="2 3" key="1">
    <citation type="submission" date="2016-07" db="EMBL/GenBank/DDBJ databases">
        <title>Complete genome sequence of the Lentzea guizhouensis DHS C013.</title>
        <authorList>
            <person name="Cao C."/>
        </authorList>
    </citation>
    <scope>NUCLEOTIDE SEQUENCE [LARGE SCALE GENOMIC DNA]</scope>
    <source>
        <strain evidence="2 3">DHS C013</strain>
    </source>
</reference>
<dbReference type="AlphaFoldDB" id="A0A1B2HC83"/>
<feature type="region of interest" description="Disordered" evidence="1">
    <location>
        <begin position="1"/>
        <end position="30"/>
    </location>
</feature>
<organism evidence="2 3">
    <name type="scientific">Lentzea guizhouensis</name>
    <dbReference type="NCBI Taxonomy" id="1586287"/>
    <lineage>
        <taxon>Bacteria</taxon>
        <taxon>Bacillati</taxon>
        <taxon>Actinomycetota</taxon>
        <taxon>Actinomycetes</taxon>
        <taxon>Pseudonocardiales</taxon>
        <taxon>Pseudonocardiaceae</taxon>
        <taxon>Lentzea</taxon>
    </lineage>
</organism>
<dbReference type="RefSeq" id="WP_065913739.1">
    <property type="nucleotide sequence ID" value="NZ_CP016793.1"/>
</dbReference>
<sequence>MGKNVGARLNERAQQIKTTSTDVAVREPGEVQQQPQTLTQFIRSMEGQFAAAMPKGAEATQLIRDALTAVRTTKDLDQCDHLTVIGALMTCAQLGLRPNVPSLGHCWLLPFKKRVVVGQDEKGADVWGNSWNAQLIMGYQGYRELAQRSGQIASVVGRVVYENDHYDVEYGLNERLEHKPARGRRGEATDYYAIVRYTNGGYTFWSLSKEEAEDHRDKYAMARKYDKALKKKVIVGPWVDEFDTMSVKTAFLKLSKWMPKTPELAAAIAADGSVRVDLAPNLDAIHHAERPEADSVVLEGAEGQVATGGDTVEGEIVNENPMLKKYSPHMDGHGKAMAWDPECGDCQGDVAGRQHYETHSTDEPSCYYCQQEARWLRDNSTGSASGATS</sequence>
<dbReference type="NCBIfam" id="TIGR00616">
    <property type="entry name" value="rect"/>
    <property type="match status" value="1"/>
</dbReference>
<keyword evidence="3" id="KW-1185">Reference proteome</keyword>
<dbReference type="OrthoDB" id="5124088at2"/>
<dbReference type="GO" id="GO:0006259">
    <property type="term" value="P:DNA metabolic process"/>
    <property type="evidence" value="ECO:0007669"/>
    <property type="project" value="InterPro"/>
</dbReference>
<dbReference type="Proteomes" id="UP000093053">
    <property type="component" value="Chromosome"/>
</dbReference>
<dbReference type="InterPro" id="IPR004590">
    <property type="entry name" value="ssDNA_annealing_RecT"/>
</dbReference>
<gene>
    <name evidence="2" type="ORF">BBK82_03710</name>
</gene>
<dbReference type="Pfam" id="PF03837">
    <property type="entry name" value="RecT"/>
    <property type="match status" value="1"/>
</dbReference>
<protein>
    <recommendedName>
        <fullName evidence="4">Recombinase RecT</fullName>
    </recommendedName>
</protein>
<proteinExistence type="predicted"/>
<evidence type="ECO:0000313" key="3">
    <source>
        <dbReference type="Proteomes" id="UP000093053"/>
    </source>
</evidence>
<feature type="compositionally biased region" description="Polar residues" evidence="1">
    <location>
        <begin position="12"/>
        <end position="22"/>
    </location>
</feature>
<accession>A0A1B2HC83</accession>
<name>A0A1B2HC83_9PSEU</name>
<evidence type="ECO:0000256" key="1">
    <source>
        <dbReference type="SAM" id="MobiDB-lite"/>
    </source>
</evidence>
<evidence type="ECO:0008006" key="4">
    <source>
        <dbReference type="Google" id="ProtNLM"/>
    </source>
</evidence>
<dbReference type="InterPro" id="IPR018330">
    <property type="entry name" value="RecT_fam"/>
</dbReference>
<dbReference type="GO" id="GO:0003677">
    <property type="term" value="F:DNA binding"/>
    <property type="evidence" value="ECO:0007669"/>
    <property type="project" value="InterPro"/>
</dbReference>
<dbReference type="EMBL" id="CP016793">
    <property type="protein sequence ID" value="ANZ35323.1"/>
    <property type="molecule type" value="Genomic_DNA"/>
</dbReference>
<dbReference type="STRING" id="1586287.BBK82_03710"/>
<evidence type="ECO:0000313" key="2">
    <source>
        <dbReference type="EMBL" id="ANZ35323.1"/>
    </source>
</evidence>
<dbReference type="KEGG" id="led:BBK82_03710"/>